<protein>
    <recommendedName>
        <fullName evidence="2">HNH endonuclease</fullName>
    </recommendedName>
</protein>
<reference evidence="1" key="1">
    <citation type="submission" date="2024-06" db="EMBL/GenBank/DDBJ databases">
        <authorList>
            <person name="Coelho C."/>
            <person name="Bento M."/>
            <person name="Garcia E."/>
            <person name="Camelo A."/>
            <person name="Brandao I."/>
            <person name="Espirito Santo C."/>
            <person name="Trovao J."/>
            <person name="Verissimo A."/>
            <person name="Costa J."/>
            <person name="Tiago I."/>
        </authorList>
    </citation>
    <scope>NUCLEOTIDE SEQUENCE</scope>
    <source>
        <strain evidence="1">KWT182</strain>
    </source>
</reference>
<gene>
    <name evidence="1" type="ORF">ABK905_18415</name>
</gene>
<sequence>MRPVDKGAWPVTKKGAKAVLTQWRNAKQYLEERTGSYCHFCEMRVNNALAIEHIKSKERFPRLSACWTNFLLICTSCNSRKNTLPLNVPYRDHYYWPHLNNTLLAFHTPLAGENALVVNAHPALSPAQKQKADATIKLYALDKITTAAGDSDRRYLERKQTISMALERLQEYADKRASTAAIVDLAVSRGFFSLWLDIFHGYPEVVRALLDAQPFCQRNAAWFGENLEPLPRNRGKADPL</sequence>
<dbReference type="EMBL" id="CP157947">
    <property type="protein sequence ID" value="XBS68610.1"/>
    <property type="molecule type" value="Genomic_DNA"/>
</dbReference>
<dbReference type="AlphaFoldDB" id="A0AAU7Q6C1"/>
<proteinExistence type="predicted"/>
<dbReference type="Gene3D" id="1.10.30.50">
    <property type="match status" value="1"/>
</dbReference>
<evidence type="ECO:0000313" key="1">
    <source>
        <dbReference type="EMBL" id="XBS68610.1"/>
    </source>
</evidence>
<evidence type="ECO:0008006" key="2">
    <source>
        <dbReference type="Google" id="ProtNLM"/>
    </source>
</evidence>
<accession>A0AAU7Q6C1</accession>
<organism evidence="1">
    <name type="scientific">Acerihabitans sp. KWT182</name>
    <dbReference type="NCBI Taxonomy" id="3157919"/>
    <lineage>
        <taxon>Bacteria</taxon>
        <taxon>Pseudomonadati</taxon>
        <taxon>Pseudomonadota</taxon>
        <taxon>Gammaproteobacteria</taxon>
        <taxon>Enterobacterales</taxon>
        <taxon>Pectobacteriaceae</taxon>
        <taxon>Acerihabitans</taxon>
    </lineage>
</organism>
<name>A0AAU7Q6C1_9GAMM</name>